<dbReference type="AlphaFoldDB" id="A0AAD3YEU1"/>
<sequence length="1109" mass="118526">MNSHPIEFLTHPQPLMFVGGLGTLPPPTRKPSNSELLPASPEPESAALPQDDFEQLATDLRSALAPYTAPPRVWGADNTGFRVVLVEKDVKLPLRKAPEGHSPFSPLTPTSPLYPDGLIAPVWVRKHTDLVPSVFVLFLRLYEPSGPPLGDEAERMREADEATVGEISDRRRRLGERGIRLTIVLMASASALDADGLDTRLSTIRRASQLSAKASLFVLTPVKASELPDFVRNLFEALREPALEYYTAHGKRVRRKRGRGGNRSRSNSLAGRRGSAAPLTQQGWTIRYDFKAGWFAEVRGELDLARRHYEDCWNELARMFGSTSALPPRTKRWAEAKVLADCLAMRICKLQLYEGAGTKVLVPFFVHLRRFAELSRGWGIGEDTFEFWSWVARQYRIFGEVLEIALANSFPLPPFHTPTYPQLPTGNVLPPSAEEMNTPISAANPLHVLHPPAFYFYTAATCTLERKARYDAAVAAEHAAGSSGLAAAPGFANEKNVDHTALAVELLSKASTMSGEHAGLALYVAFRMAQVQSEAGLYEAAGKTLKALAGAMESEERVEWARLGEQARALWLECARATGDIDTAVRLLASLPSSDAQDDLIELLSTTKPGSDDPITSASQIVTLSSGFRAEKAPTGGSVPFQFVVAPSANVSRLTFDRLSVSLSDGTDIVVTHADGPREVSLGAISDTTTVSAPLTFDKELVFTGTVSSDTELEVVRADLTLAEDGWVLTWRIDPAPLDVWHARGSSFMPSSGVFPSMVFAPPPHAVALDLSAPPVGFVGESVPITVKVTSDDERDLELSLSVLLQPGDEPDGSAISYGECQSDALLKDIPLTLVNGTAETTVYLLSPLADTKMLDVSLMSTLSGLGEETTRTAVVPVVEPFAVSTSTQPTKAGALLAATLGVPGPRAVVVEGMALVAEGAELSSSSLAYAVWPQTWDHTAAFAFAAKFALPARAPPATTSLHVRWRPASSVSSSSVSSSSSDILTTTLPLGALHAPPPEAFVTASLASPASVRAHTPFALKLTLANAHPDADAWLTVHGETADAFVWAGPRGARVLVPPGQNIVVDVGAVPVAASGWAALPHVAVWLGEGADRREVRVAAPAGVLVRP</sequence>
<dbReference type="PANTHER" id="PTHR14374:SF0">
    <property type="entry name" value="TRAFFICKING PROTEIN PARTICLE COMPLEX SUBUNIT 11"/>
    <property type="match status" value="1"/>
</dbReference>
<keyword evidence="4" id="KW-1185">Reference proteome</keyword>
<feature type="domain" description="Trafficking protein particle complex subunit 11" evidence="2">
    <location>
        <begin position="332"/>
        <end position="588"/>
    </location>
</feature>
<reference evidence="3" key="1">
    <citation type="journal article" date="2023" name="BMC Genomics">
        <title>Chromosome-level genome assemblies of Cutaneotrichosporon spp. (Trichosporonales, Basidiomycota) reveal imbalanced evolution between nucleotide sequences and chromosome synteny.</title>
        <authorList>
            <person name="Kobayashi Y."/>
            <person name="Kayamori A."/>
            <person name="Aoki K."/>
            <person name="Shiwa Y."/>
            <person name="Matsutani M."/>
            <person name="Fujita N."/>
            <person name="Sugita T."/>
            <person name="Iwasaki W."/>
            <person name="Tanaka N."/>
            <person name="Takashima M."/>
        </authorList>
    </citation>
    <scope>NUCLEOTIDE SEQUENCE</scope>
    <source>
        <strain evidence="3">HIS016</strain>
    </source>
</reference>
<feature type="region of interest" description="Disordered" evidence="1">
    <location>
        <begin position="19"/>
        <end position="47"/>
    </location>
</feature>
<accession>A0AAD3YEU1</accession>
<feature type="compositionally biased region" description="Basic residues" evidence="1">
    <location>
        <begin position="250"/>
        <end position="262"/>
    </location>
</feature>
<proteinExistence type="predicted"/>
<evidence type="ECO:0000256" key="1">
    <source>
        <dbReference type="SAM" id="MobiDB-lite"/>
    </source>
</evidence>
<organism evidence="3 4">
    <name type="scientific">Cutaneotrichosporon spelunceum</name>
    <dbReference type="NCBI Taxonomy" id="1672016"/>
    <lineage>
        <taxon>Eukaryota</taxon>
        <taxon>Fungi</taxon>
        <taxon>Dikarya</taxon>
        <taxon>Basidiomycota</taxon>
        <taxon>Agaricomycotina</taxon>
        <taxon>Tremellomycetes</taxon>
        <taxon>Trichosporonales</taxon>
        <taxon>Trichosporonaceae</taxon>
        <taxon>Cutaneotrichosporon</taxon>
    </lineage>
</organism>
<evidence type="ECO:0000259" key="2">
    <source>
        <dbReference type="Pfam" id="PF11817"/>
    </source>
</evidence>
<gene>
    <name evidence="3" type="ORF">CspeluHIS016_0800890</name>
</gene>
<dbReference type="Pfam" id="PF11817">
    <property type="entry name" value="Foie-gras_1"/>
    <property type="match status" value="1"/>
</dbReference>
<feature type="region of interest" description="Disordered" evidence="1">
    <location>
        <begin position="250"/>
        <end position="276"/>
    </location>
</feature>
<dbReference type="EMBL" id="BTCM01000008">
    <property type="protein sequence ID" value="GMK59483.1"/>
    <property type="molecule type" value="Genomic_DNA"/>
</dbReference>
<evidence type="ECO:0000313" key="4">
    <source>
        <dbReference type="Proteomes" id="UP001222932"/>
    </source>
</evidence>
<comment type="caution">
    <text evidence="3">The sequence shown here is derived from an EMBL/GenBank/DDBJ whole genome shotgun (WGS) entry which is preliminary data.</text>
</comment>
<reference evidence="3" key="2">
    <citation type="submission" date="2023-06" db="EMBL/GenBank/DDBJ databases">
        <authorList>
            <person name="Kobayashi Y."/>
            <person name="Kayamori A."/>
            <person name="Aoki K."/>
            <person name="Shiwa Y."/>
            <person name="Fujita N."/>
            <person name="Sugita T."/>
            <person name="Iwasaki W."/>
            <person name="Tanaka N."/>
            <person name="Takashima M."/>
        </authorList>
    </citation>
    <scope>NUCLEOTIDE SEQUENCE</scope>
    <source>
        <strain evidence="3">HIS016</strain>
    </source>
</reference>
<dbReference type="PANTHER" id="PTHR14374">
    <property type="entry name" value="FOIE GRAS"/>
    <property type="match status" value="1"/>
</dbReference>
<name>A0AAD3YEU1_9TREE</name>
<feature type="compositionally biased region" description="Low complexity" evidence="1">
    <location>
        <begin position="263"/>
        <end position="276"/>
    </location>
</feature>
<protein>
    <recommendedName>
        <fullName evidence="2">Trafficking protein particle complex subunit 11 domain-containing protein</fullName>
    </recommendedName>
</protein>
<feature type="compositionally biased region" description="Low complexity" evidence="1">
    <location>
        <begin position="34"/>
        <end position="47"/>
    </location>
</feature>
<dbReference type="Proteomes" id="UP001222932">
    <property type="component" value="Unassembled WGS sequence"/>
</dbReference>
<dbReference type="InterPro" id="IPR021773">
    <property type="entry name" value="TPC11"/>
</dbReference>
<evidence type="ECO:0000313" key="3">
    <source>
        <dbReference type="EMBL" id="GMK59483.1"/>
    </source>
</evidence>